<dbReference type="Pfam" id="PF02798">
    <property type="entry name" value="GST_N"/>
    <property type="match status" value="1"/>
</dbReference>
<dbReference type="OrthoDB" id="422574at2759"/>
<evidence type="ECO:0000256" key="3">
    <source>
        <dbReference type="ARBA" id="ARBA00012452"/>
    </source>
</evidence>
<dbReference type="CDD" id="cd03048">
    <property type="entry name" value="GST_N_Ure2p_like"/>
    <property type="match status" value="1"/>
</dbReference>
<gene>
    <name evidence="8" type="ORF">S7711_09740</name>
</gene>
<evidence type="ECO:0000256" key="2">
    <source>
        <dbReference type="ARBA" id="ARBA00007409"/>
    </source>
</evidence>
<evidence type="ECO:0000313" key="8">
    <source>
        <dbReference type="EMBL" id="KEY69347.1"/>
    </source>
</evidence>
<keyword evidence="9" id="KW-1185">Reference proteome</keyword>
<dbReference type="GO" id="GO:0004364">
    <property type="term" value="F:glutathione transferase activity"/>
    <property type="evidence" value="ECO:0007669"/>
    <property type="project" value="UniProtKB-EC"/>
</dbReference>
<evidence type="ECO:0000259" key="7">
    <source>
        <dbReference type="PROSITE" id="PS50405"/>
    </source>
</evidence>
<evidence type="ECO:0000313" key="9">
    <source>
        <dbReference type="Proteomes" id="UP000028045"/>
    </source>
</evidence>
<dbReference type="GO" id="GO:0016705">
    <property type="term" value="F:oxidoreductase activity, acting on paired donors, with incorporation or reduction of molecular oxygen"/>
    <property type="evidence" value="ECO:0007669"/>
    <property type="project" value="InterPro"/>
</dbReference>
<dbReference type="SFLD" id="SFLDG00358">
    <property type="entry name" value="Main_(cytGST)"/>
    <property type="match status" value="1"/>
</dbReference>
<dbReference type="InterPro" id="IPR004045">
    <property type="entry name" value="Glutathione_S-Trfase_N"/>
</dbReference>
<comment type="catalytic activity">
    <reaction evidence="5">
        <text>RX + glutathione = an S-substituted glutathione + a halide anion + H(+)</text>
        <dbReference type="Rhea" id="RHEA:16437"/>
        <dbReference type="ChEBI" id="CHEBI:15378"/>
        <dbReference type="ChEBI" id="CHEBI:16042"/>
        <dbReference type="ChEBI" id="CHEBI:17792"/>
        <dbReference type="ChEBI" id="CHEBI:57925"/>
        <dbReference type="ChEBI" id="CHEBI:90779"/>
        <dbReference type="EC" id="2.5.1.18"/>
    </reaction>
</comment>
<dbReference type="SFLD" id="SFLDG01151">
    <property type="entry name" value="Main.2:_Nu-like"/>
    <property type="match status" value="1"/>
</dbReference>
<dbReference type="SUPFAM" id="SSF52833">
    <property type="entry name" value="Thioredoxin-like"/>
    <property type="match status" value="1"/>
</dbReference>
<comment type="pathway">
    <text evidence="1">Mycotoxin biosynthesis.</text>
</comment>
<dbReference type="InterPro" id="IPR036396">
    <property type="entry name" value="Cyt_P450_sf"/>
</dbReference>
<reference evidence="8 9" key="1">
    <citation type="journal article" date="2014" name="BMC Genomics">
        <title>Comparative genome sequencing reveals chemotype-specific gene clusters in the toxigenic black mold Stachybotrys.</title>
        <authorList>
            <person name="Semeiks J."/>
            <person name="Borek D."/>
            <person name="Otwinowski Z."/>
            <person name="Grishin N.V."/>
        </authorList>
    </citation>
    <scope>NUCLEOTIDE SEQUENCE [LARGE SCALE GENOMIC DNA]</scope>
    <source>
        <strain evidence="9">CBS 109288 / IBT 7711</strain>
    </source>
</reference>
<dbReference type="EMBL" id="KL648532">
    <property type="protein sequence ID" value="KEY69347.1"/>
    <property type="molecule type" value="Genomic_DNA"/>
</dbReference>
<dbReference type="InterPro" id="IPR040079">
    <property type="entry name" value="Glutathione_S-Trfase"/>
</dbReference>
<dbReference type="HOGENOM" id="CLU_555711_0_0_1"/>
<evidence type="ECO:0000256" key="5">
    <source>
        <dbReference type="ARBA" id="ARBA00047960"/>
    </source>
</evidence>
<dbReference type="InterPro" id="IPR036282">
    <property type="entry name" value="Glutathione-S-Trfase_C_sf"/>
</dbReference>
<sequence length="491" mass="56048">MSSLKRIRVWLSPPGPNPWKVITILEELQVPYQVESIRYEDIKKPSFVSINPNGRVPAIEDPNTGLTLWETGAIIQYLVKQYDADNRIHYNDLKQGNLCSQWLMFQVSGQGPYFGQCTWFTFLHAEKLPSAIDRYANEIKRVLSVMETVLTGKPDTEQWLVGNRITYADLVFVPWNDRLDATLRVPEDKKFEGFPHVQAWHQRMTSRPSWVKAMELRARLMDEQGLDWNDVLDSRNSHAYTLLDHLTGMQVVEKTSYHVRMLPGCITPALPELFAPLATRISAAVYHEFPSTDDWTVIKLPPTVVRCFNKGIAVVLFGAKMAQNPRLVQLTFELTKDVFTVAFAMHCVPSFLQPYIAWLLPAKWRVNRDWKELTSFVVPEFLRQTGESRDKSDKAALNPDLVTWMVRDGRNELERDPSVLATLCGSVAACSTYSIAKVVCRALSYVVAHRDVLEAVHAEIHVWHTAIEGRWEMAAVARLDCLESAMKKMAC</sequence>
<dbReference type="Gene3D" id="1.20.1050.10">
    <property type="match status" value="1"/>
</dbReference>
<dbReference type="SUPFAM" id="SSF48264">
    <property type="entry name" value="Cytochrome P450"/>
    <property type="match status" value="1"/>
</dbReference>
<keyword evidence="4" id="KW-0808">Transferase</keyword>
<dbReference type="InterPro" id="IPR036249">
    <property type="entry name" value="Thioredoxin-like_sf"/>
</dbReference>
<dbReference type="PROSITE" id="PS50404">
    <property type="entry name" value="GST_NTER"/>
    <property type="match status" value="1"/>
</dbReference>
<evidence type="ECO:0000256" key="4">
    <source>
        <dbReference type="ARBA" id="ARBA00022679"/>
    </source>
</evidence>
<dbReference type="PANTHER" id="PTHR44051">
    <property type="entry name" value="GLUTATHIONE S-TRANSFERASE-RELATED"/>
    <property type="match status" value="1"/>
</dbReference>
<dbReference type="SUPFAM" id="SSF47616">
    <property type="entry name" value="GST C-terminal domain-like"/>
    <property type="match status" value="1"/>
</dbReference>
<organism evidence="8 9">
    <name type="scientific">Stachybotrys chartarum (strain CBS 109288 / IBT 7711)</name>
    <name type="common">Toxic black mold</name>
    <name type="synonym">Stilbospora chartarum</name>
    <dbReference type="NCBI Taxonomy" id="1280523"/>
    <lineage>
        <taxon>Eukaryota</taxon>
        <taxon>Fungi</taxon>
        <taxon>Dikarya</taxon>
        <taxon>Ascomycota</taxon>
        <taxon>Pezizomycotina</taxon>
        <taxon>Sordariomycetes</taxon>
        <taxon>Hypocreomycetidae</taxon>
        <taxon>Hypocreales</taxon>
        <taxon>Stachybotryaceae</taxon>
        <taxon>Stachybotrys</taxon>
    </lineage>
</organism>
<dbReference type="Gene3D" id="1.10.630.10">
    <property type="entry name" value="Cytochrome P450"/>
    <property type="match status" value="1"/>
</dbReference>
<dbReference type="PROSITE" id="PS50405">
    <property type="entry name" value="GST_CTER"/>
    <property type="match status" value="1"/>
</dbReference>
<dbReference type="SFLD" id="SFLDS00019">
    <property type="entry name" value="Glutathione_Transferase_(cytos"/>
    <property type="match status" value="1"/>
</dbReference>
<accession>A0A084AVL8</accession>
<feature type="domain" description="GST C-terminal" evidence="7">
    <location>
        <begin position="92"/>
        <end position="224"/>
    </location>
</feature>
<dbReference type="InterPro" id="IPR010987">
    <property type="entry name" value="Glutathione-S-Trfase_C-like"/>
</dbReference>
<dbReference type="AlphaFoldDB" id="A0A084AVL8"/>
<proteinExistence type="inferred from homology"/>
<protein>
    <recommendedName>
        <fullName evidence="3">glutathione transferase</fullName>
        <ecNumber evidence="3">2.5.1.18</ecNumber>
    </recommendedName>
</protein>
<evidence type="ECO:0000259" key="6">
    <source>
        <dbReference type="PROSITE" id="PS50404"/>
    </source>
</evidence>
<dbReference type="GO" id="GO:0004497">
    <property type="term" value="F:monooxygenase activity"/>
    <property type="evidence" value="ECO:0007669"/>
    <property type="project" value="InterPro"/>
</dbReference>
<dbReference type="GO" id="GO:0005506">
    <property type="term" value="F:iron ion binding"/>
    <property type="evidence" value="ECO:0007669"/>
    <property type="project" value="InterPro"/>
</dbReference>
<dbReference type="EC" id="2.5.1.18" evidence="3"/>
<name>A0A084AVL8_STACB</name>
<comment type="similarity">
    <text evidence="2">Belongs to the GST superfamily.</text>
</comment>
<dbReference type="Gene3D" id="3.40.30.10">
    <property type="entry name" value="Glutaredoxin"/>
    <property type="match status" value="1"/>
</dbReference>
<dbReference type="PANTHER" id="PTHR44051:SF20">
    <property type="entry name" value="GLUTATHIONE TRANSFERASE 1 (EUROFUNG)"/>
    <property type="match status" value="1"/>
</dbReference>
<feature type="domain" description="GST N-terminal" evidence="6">
    <location>
        <begin position="5"/>
        <end position="86"/>
    </location>
</feature>
<dbReference type="Pfam" id="PF00043">
    <property type="entry name" value="GST_C"/>
    <property type="match status" value="1"/>
</dbReference>
<dbReference type="GO" id="GO:0020037">
    <property type="term" value="F:heme binding"/>
    <property type="evidence" value="ECO:0007669"/>
    <property type="project" value="InterPro"/>
</dbReference>
<evidence type="ECO:0000256" key="1">
    <source>
        <dbReference type="ARBA" id="ARBA00004685"/>
    </source>
</evidence>
<dbReference type="Proteomes" id="UP000028045">
    <property type="component" value="Unassembled WGS sequence"/>
</dbReference>
<dbReference type="InterPro" id="IPR004046">
    <property type="entry name" value="GST_C"/>
</dbReference>